<dbReference type="AlphaFoldDB" id="A0AAP0DAR4"/>
<comment type="caution">
    <text evidence="3">The sequence shown here is derived from an EMBL/GenBank/DDBJ whole genome shotgun (WGS) entry which is preliminary data.</text>
</comment>
<feature type="chain" id="PRO_5042918755" evidence="2">
    <location>
        <begin position="25"/>
        <end position="320"/>
    </location>
</feature>
<evidence type="ECO:0000256" key="1">
    <source>
        <dbReference type="SAM" id="Phobius"/>
    </source>
</evidence>
<dbReference type="Proteomes" id="UP001408789">
    <property type="component" value="Unassembled WGS sequence"/>
</dbReference>
<keyword evidence="1" id="KW-0812">Transmembrane</keyword>
<dbReference type="Pfam" id="PF06697">
    <property type="entry name" value="DUF1191"/>
    <property type="match status" value="1"/>
</dbReference>
<feature type="transmembrane region" description="Helical" evidence="1">
    <location>
        <begin position="246"/>
        <end position="270"/>
    </location>
</feature>
<dbReference type="GO" id="GO:0016020">
    <property type="term" value="C:membrane"/>
    <property type="evidence" value="ECO:0007669"/>
    <property type="project" value="TreeGrafter"/>
</dbReference>
<keyword evidence="1" id="KW-1133">Transmembrane helix</keyword>
<keyword evidence="2" id="KW-0732">Signal</keyword>
<dbReference type="InterPro" id="IPR010605">
    <property type="entry name" value="DUF1191"/>
</dbReference>
<keyword evidence="4" id="KW-1185">Reference proteome</keyword>
<reference evidence="3 4" key="1">
    <citation type="submission" date="2024-04" db="EMBL/GenBank/DDBJ databases">
        <title>The reference genome of an endangered Asteraceae, Deinandra increscens subsp. villosa, native to the Central Coast of California.</title>
        <authorList>
            <person name="Guilliams M."/>
            <person name="Hasenstab-Lehman K."/>
            <person name="Meyer R."/>
            <person name="Mcevoy S."/>
        </authorList>
    </citation>
    <scope>NUCLEOTIDE SEQUENCE [LARGE SCALE GENOMIC DNA]</scope>
    <source>
        <tissue evidence="3">Leaf</tissue>
    </source>
</reference>
<dbReference type="PANTHER" id="PTHR33512:SF14">
    <property type="entry name" value="EXPRESSED PROTEIN"/>
    <property type="match status" value="1"/>
</dbReference>
<protein>
    <submittedName>
        <fullName evidence="3">Uncharacterized protein</fullName>
    </submittedName>
</protein>
<proteinExistence type="predicted"/>
<evidence type="ECO:0000313" key="3">
    <source>
        <dbReference type="EMBL" id="KAK9067763.1"/>
    </source>
</evidence>
<evidence type="ECO:0000313" key="4">
    <source>
        <dbReference type="Proteomes" id="UP001408789"/>
    </source>
</evidence>
<organism evidence="3 4">
    <name type="scientific">Deinandra increscens subsp. villosa</name>
    <dbReference type="NCBI Taxonomy" id="3103831"/>
    <lineage>
        <taxon>Eukaryota</taxon>
        <taxon>Viridiplantae</taxon>
        <taxon>Streptophyta</taxon>
        <taxon>Embryophyta</taxon>
        <taxon>Tracheophyta</taxon>
        <taxon>Spermatophyta</taxon>
        <taxon>Magnoliopsida</taxon>
        <taxon>eudicotyledons</taxon>
        <taxon>Gunneridae</taxon>
        <taxon>Pentapetalae</taxon>
        <taxon>asterids</taxon>
        <taxon>campanulids</taxon>
        <taxon>Asterales</taxon>
        <taxon>Asteraceae</taxon>
        <taxon>Asteroideae</taxon>
        <taxon>Heliantheae alliance</taxon>
        <taxon>Madieae</taxon>
        <taxon>Madiinae</taxon>
        <taxon>Deinandra</taxon>
    </lineage>
</organism>
<keyword evidence="1" id="KW-0472">Membrane</keyword>
<accession>A0AAP0DAR4</accession>
<dbReference type="EMBL" id="JBCNJP010000014">
    <property type="protein sequence ID" value="KAK9067763.1"/>
    <property type="molecule type" value="Genomic_DNA"/>
</dbReference>
<name>A0AAP0DAR4_9ASTR</name>
<evidence type="ECO:0000256" key="2">
    <source>
        <dbReference type="SAM" id="SignalP"/>
    </source>
</evidence>
<feature type="signal peptide" evidence="2">
    <location>
        <begin position="1"/>
        <end position="24"/>
    </location>
</feature>
<sequence>MELQFHTLTILILIITLLWPLVESQSLRNIPEIGPARVLDAILQNYAYRAFVTPKTGVSFDGIVPRNLTGVQISALRLRSGSLFTRGVPKYREFKLPIGIIEEPYVERLVLVYQNLGNRSKVYYPLPGYKYLAPVLGLLAYNGSDLSAENQTNLEIEASGDPISIDFGSVRPAPDGSNPLCVWVNLHGEVNFTNVVSGTRCLAFKQGHFSIVVKSKPIPPPAPSLVPPAASEALKPDKTNGIDSRVWVFVFYVAGGCVLLVLLAVLVLWIRGYKKRRKTHKMEQAAEGGEPLHMTMIGSMKAPTAMVTRTQPTLETEYVP</sequence>
<dbReference type="PANTHER" id="PTHR33512">
    <property type="entry name" value="PROTEIN, PUTATIVE (DUF1191)-RELATED"/>
    <property type="match status" value="1"/>
</dbReference>
<gene>
    <name evidence="3" type="ORF">SSX86_011874</name>
</gene>